<evidence type="ECO:0000313" key="2">
    <source>
        <dbReference type="EMBL" id="MET4721298.1"/>
    </source>
</evidence>
<reference evidence="2 3" key="1">
    <citation type="submission" date="2024-06" db="EMBL/GenBank/DDBJ databases">
        <title>Genomic Encyclopedia of Type Strains, Phase V (KMG-V): Genome sequencing to study the core and pangenomes of soil and plant-associated prokaryotes.</title>
        <authorList>
            <person name="Whitman W."/>
        </authorList>
    </citation>
    <scope>NUCLEOTIDE SEQUENCE [LARGE SCALE GENOMIC DNA]</scope>
    <source>
        <strain evidence="2 3">USDA 160</strain>
    </source>
</reference>
<dbReference type="Proteomes" id="UP001549291">
    <property type="component" value="Unassembled WGS sequence"/>
</dbReference>
<evidence type="ECO:0000313" key="3">
    <source>
        <dbReference type="Proteomes" id="UP001549291"/>
    </source>
</evidence>
<keyword evidence="3" id="KW-1185">Reference proteome</keyword>
<accession>A0ABV2RWJ1</accession>
<sequence length="64" mass="6769">MKTNNQISSSADSGENSLRQIKRGFLSKENNEAVGSSTAAPGIHQGMEAGLVSSLVWSGFNSRE</sequence>
<name>A0ABV2RWJ1_BRAJP</name>
<protein>
    <submittedName>
        <fullName evidence="2">Uncharacterized protein</fullName>
    </submittedName>
</protein>
<dbReference type="EMBL" id="JBEPTQ010000002">
    <property type="protein sequence ID" value="MET4721298.1"/>
    <property type="molecule type" value="Genomic_DNA"/>
</dbReference>
<feature type="region of interest" description="Disordered" evidence="1">
    <location>
        <begin position="1"/>
        <end position="42"/>
    </location>
</feature>
<feature type="compositionally biased region" description="Polar residues" evidence="1">
    <location>
        <begin position="1"/>
        <end position="19"/>
    </location>
</feature>
<gene>
    <name evidence="2" type="ORF">ABIF63_005404</name>
</gene>
<comment type="caution">
    <text evidence="2">The sequence shown here is derived from an EMBL/GenBank/DDBJ whole genome shotgun (WGS) entry which is preliminary data.</text>
</comment>
<proteinExistence type="predicted"/>
<organism evidence="2 3">
    <name type="scientific">Bradyrhizobium japonicum</name>
    <dbReference type="NCBI Taxonomy" id="375"/>
    <lineage>
        <taxon>Bacteria</taxon>
        <taxon>Pseudomonadati</taxon>
        <taxon>Pseudomonadota</taxon>
        <taxon>Alphaproteobacteria</taxon>
        <taxon>Hyphomicrobiales</taxon>
        <taxon>Nitrobacteraceae</taxon>
        <taxon>Bradyrhizobium</taxon>
    </lineage>
</organism>
<evidence type="ECO:0000256" key="1">
    <source>
        <dbReference type="SAM" id="MobiDB-lite"/>
    </source>
</evidence>